<dbReference type="RefSeq" id="WP_163898462.1">
    <property type="nucleotide sequence ID" value="NZ_AP022599.1"/>
</dbReference>
<dbReference type="AlphaFoldDB" id="A0A7I7UH36"/>
<comment type="cofactor">
    <cofactor evidence="1 6">
        <name>FAD</name>
        <dbReference type="ChEBI" id="CHEBI:57692"/>
    </cofactor>
</comment>
<dbReference type="EMBL" id="AP022599">
    <property type="protein sequence ID" value="BBY80203.1"/>
    <property type="molecule type" value="Genomic_DNA"/>
</dbReference>
<dbReference type="InterPro" id="IPR036250">
    <property type="entry name" value="AcylCo_DH-like_C"/>
</dbReference>
<dbReference type="PANTHER" id="PTHR43884">
    <property type="entry name" value="ACYL-COA DEHYDROGENASE"/>
    <property type="match status" value="1"/>
</dbReference>
<evidence type="ECO:0000256" key="2">
    <source>
        <dbReference type="ARBA" id="ARBA00009347"/>
    </source>
</evidence>
<dbReference type="InterPro" id="IPR006091">
    <property type="entry name" value="Acyl-CoA_Oxase/DH_mid-dom"/>
</dbReference>
<dbReference type="Pfam" id="PF02770">
    <property type="entry name" value="Acyl-CoA_dh_M"/>
    <property type="match status" value="1"/>
</dbReference>
<dbReference type="InterPro" id="IPR009075">
    <property type="entry name" value="AcylCo_DH/oxidase_C"/>
</dbReference>
<proteinExistence type="inferred from homology"/>
<evidence type="ECO:0000259" key="9">
    <source>
        <dbReference type="Pfam" id="PF02771"/>
    </source>
</evidence>
<organism evidence="10 11">
    <name type="scientific">Mycolicibacterium pulveris</name>
    <name type="common">Mycobacterium pulveris</name>
    <dbReference type="NCBI Taxonomy" id="36813"/>
    <lineage>
        <taxon>Bacteria</taxon>
        <taxon>Bacillati</taxon>
        <taxon>Actinomycetota</taxon>
        <taxon>Actinomycetes</taxon>
        <taxon>Mycobacteriales</taxon>
        <taxon>Mycobacteriaceae</taxon>
        <taxon>Mycolicibacterium</taxon>
    </lineage>
</organism>
<dbReference type="InterPro" id="IPR009100">
    <property type="entry name" value="AcylCoA_DH/oxidase_NM_dom_sf"/>
</dbReference>
<evidence type="ECO:0000256" key="6">
    <source>
        <dbReference type="RuleBase" id="RU362125"/>
    </source>
</evidence>
<dbReference type="Gene3D" id="1.20.140.10">
    <property type="entry name" value="Butyryl-CoA Dehydrogenase, subunit A, domain 3"/>
    <property type="match status" value="1"/>
</dbReference>
<evidence type="ECO:0000256" key="4">
    <source>
        <dbReference type="ARBA" id="ARBA00022827"/>
    </source>
</evidence>
<evidence type="ECO:0000259" key="8">
    <source>
        <dbReference type="Pfam" id="PF02770"/>
    </source>
</evidence>
<keyword evidence="5 6" id="KW-0560">Oxidoreductase</keyword>
<dbReference type="GO" id="GO:0003995">
    <property type="term" value="F:acyl-CoA dehydrogenase activity"/>
    <property type="evidence" value="ECO:0007669"/>
    <property type="project" value="TreeGrafter"/>
</dbReference>
<feature type="domain" description="Acyl-CoA oxidase/dehydrogenase middle" evidence="8">
    <location>
        <begin position="122"/>
        <end position="214"/>
    </location>
</feature>
<gene>
    <name evidence="10" type="ORF">MPUL_13610</name>
</gene>
<dbReference type="GO" id="GO:0050660">
    <property type="term" value="F:flavin adenine dinucleotide binding"/>
    <property type="evidence" value="ECO:0007669"/>
    <property type="project" value="InterPro"/>
</dbReference>
<keyword evidence="11" id="KW-1185">Reference proteome</keyword>
<dbReference type="InterPro" id="IPR013786">
    <property type="entry name" value="AcylCoA_DH/ox_N"/>
</dbReference>
<dbReference type="Pfam" id="PF02771">
    <property type="entry name" value="Acyl-CoA_dh_N"/>
    <property type="match status" value="1"/>
</dbReference>
<dbReference type="Pfam" id="PF00441">
    <property type="entry name" value="Acyl-CoA_dh_1"/>
    <property type="match status" value="1"/>
</dbReference>
<name>A0A7I7UH36_MYCPV</name>
<keyword evidence="3 6" id="KW-0285">Flavoprotein</keyword>
<reference evidence="10 11" key="1">
    <citation type="journal article" date="2019" name="Emerg. Microbes Infect.">
        <title>Comprehensive subspecies identification of 175 nontuberculous mycobacteria species based on 7547 genomic profiles.</title>
        <authorList>
            <person name="Matsumoto Y."/>
            <person name="Kinjo T."/>
            <person name="Motooka D."/>
            <person name="Nabeya D."/>
            <person name="Jung N."/>
            <person name="Uechi K."/>
            <person name="Horii T."/>
            <person name="Iida T."/>
            <person name="Fujita J."/>
            <person name="Nakamura S."/>
        </authorList>
    </citation>
    <scope>NUCLEOTIDE SEQUENCE [LARGE SCALE GENOMIC DNA]</scope>
    <source>
        <strain evidence="10 11">JCM 6370</strain>
    </source>
</reference>
<keyword evidence="4 6" id="KW-0274">FAD</keyword>
<dbReference type="FunFam" id="1.20.140.10:FF:000001">
    <property type="entry name" value="Acyl-CoA dehydrogenase"/>
    <property type="match status" value="1"/>
</dbReference>
<feature type="domain" description="Acyl-CoA dehydrogenase/oxidase N-terminal" evidence="9">
    <location>
        <begin position="5"/>
        <end position="118"/>
    </location>
</feature>
<sequence>MSLTVEQLDFQAAVRDFCARECATREQREALLDPDEEDQSGALYAKLADLGWLGVAIPEEYGGSGGTYVEQTVLFEELWRGLAPVKALGPTTTVAGCYKRFGSEDQKRDALAAIAGGDIMSISISEPGAGSDVAAVSCAATKVSGGYLLNGQKTWCSYAHRATRILLVARTSREERRHSGLTIFEVPGDAEGVETKRISTLGGREVNDVFFTDCFVPDENVVGDIGRGFAQIMAGLDGERLLGAAVGLGLGQRALDDTIAYVKERRQFDTTIGTFQALRHRLADLATELECARLLTYEVAARMERGPDPVTTRMTSMAKIKTSEVAKQIALEGMQMMGGYGYACEYDMESHVRHSLVLPIYAGTNEIQREIISGSLGLR</sequence>
<dbReference type="SUPFAM" id="SSF56645">
    <property type="entry name" value="Acyl-CoA dehydrogenase NM domain-like"/>
    <property type="match status" value="1"/>
</dbReference>
<evidence type="ECO:0000259" key="7">
    <source>
        <dbReference type="Pfam" id="PF00441"/>
    </source>
</evidence>
<dbReference type="SUPFAM" id="SSF47203">
    <property type="entry name" value="Acyl-CoA dehydrogenase C-terminal domain-like"/>
    <property type="match status" value="1"/>
</dbReference>
<dbReference type="Gene3D" id="1.10.540.10">
    <property type="entry name" value="Acyl-CoA dehydrogenase/oxidase, N-terminal domain"/>
    <property type="match status" value="1"/>
</dbReference>
<dbReference type="PANTHER" id="PTHR43884:SF20">
    <property type="entry name" value="ACYL-COA DEHYDROGENASE FADE28"/>
    <property type="match status" value="1"/>
</dbReference>
<evidence type="ECO:0000256" key="3">
    <source>
        <dbReference type="ARBA" id="ARBA00022630"/>
    </source>
</evidence>
<evidence type="ECO:0000313" key="10">
    <source>
        <dbReference type="EMBL" id="BBY80203.1"/>
    </source>
</evidence>
<dbReference type="InterPro" id="IPR037069">
    <property type="entry name" value="AcylCoA_DH/ox_N_sf"/>
</dbReference>
<dbReference type="InterPro" id="IPR046373">
    <property type="entry name" value="Acyl-CoA_Oxase/DH_mid-dom_sf"/>
</dbReference>
<evidence type="ECO:0000313" key="11">
    <source>
        <dbReference type="Proteomes" id="UP000467252"/>
    </source>
</evidence>
<evidence type="ECO:0000256" key="5">
    <source>
        <dbReference type="ARBA" id="ARBA00023002"/>
    </source>
</evidence>
<dbReference type="Proteomes" id="UP000467252">
    <property type="component" value="Chromosome"/>
</dbReference>
<protein>
    <submittedName>
        <fullName evidence="10">Acyl-CoA dehydrogenase</fullName>
    </submittedName>
</protein>
<comment type="similarity">
    <text evidence="2 6">Belongs to the acyl-CoA dehydrogenase family.</text>
</comment>
<feature type="domain" description="Acyl-CoA dehydrogenase/oxidase C-terminal" evidence="7">
    <location>
        <begin position="226"/>
        <end position="374"/>
    </location>
</feature>
<dbReference type="Gene3D" id="2.40.110.10">
    <property type="entry name" value="Butyryl-CoA Dehydrogenase, subunit A, domain 2"/>
    <property type="match status" value="1"/>
</dbReference>
<evidence type="ECO:0000256" key="1">
    <source>
        <dbReference type="ARBA" id="ARBA00001974"/>
    </source>
</evidence>
<accession>A0A7I7UH36</accession>